<gene>
    <name evidence="2" type="primary">yfiC_6</name>
    <name evidence="2" type="ORF">SDC9_22477</name>
</gene>
<reference evidence="2" key="1">
    <citation type="submission" date="2019-08" db="EMBL/GenBank/DDBJ databases">
        <authorList>
            <person name="Kucharzyk K."/>
            <person name="Murdoch R.W."/>
            <person name="Higgins S."/>
            <person name="Loffler F."/>
        </authorList>
    </citation>
    <scope>NUCLEOTIDE SEQUENCE</scope>
</reference>
<dbReference type="EC" id="2.1.1.223" evidence="2"/>
<dbReference type="InterPro" id="IPR029063">
    <property type="entry name" value="SAM-dependent_MTases_sf"/>
</dbReference>
<feature type="domain" description="Methyltransferase" evidence="1">
    <location>
        <begin position="45"/>
        <end position="117"/>
    </location>
</feature>
<comment type="caution">
    <text evidence="2">The sequence shown here is derived from an EMBL/GenBank/DDBJ whole genome shotgun (WGS) entry which is preliminary data.</text>
</comment>
<dbReference type="PANTHER" id="PTHR47739">
    <property type="entry name" value="TRNA1(VAL) (ADENINE(37)-N6)-METHYLTRANSFERASE"/>
    <property type="match status" value="1"/>
</dbReference>
<dbReference type="PROSITE" id="PS00092">
    <property type="entry name" value="N6_MTASE"/>
    <property type="match status" value="1"/>
</dbReference>
<dbReference type="SUPFAM" id="SSF53335">
    <property type="entry name" value="S-adenosyl-L-methionine-dependent methyltransferases"/>
    <property type="match status" value="1"/>
</dbReference>
<organism evidence="2">
    <name type="scientific">bioreactor metagenome</name>
    <dbReference type="NCBI Taxonomy" id="1076179"/>
    <lineage>
        <taxon>unclassified sequences</taxon>
        <taxon>metagenomes</taxon>
        <taxon>ecological metagenomes</taxon>
    </lineage>
</organism>
<protein>
    <submittedName>
        <fullName evidence="2">tRNA1(Val) (Adenine(37)-N6)-methyltransferase</fullName>
        <ecNumber evidence="2">2.1.1.223</ecNumber>
    </submittedName>
</protein>
<dbReference type="InterPro" id="IPR041698">
    <property type="entry name" value="Methyltransf_25"/>
</dbReference>
<dbReference type="Pfam" id="PF13649">
    <property type="entry name" value="Methyltransf_25"/>
    <property type="match status" value="1"/>
</dbReference>
<dbReference type="InterPro" id="IPR002052">
    <property type="entry name" value="DNA_methylase_N6_adenine_CS"/>
</dbReference>
<dbReference type="Gene3D" id="3.40.50.150">
    <property type="entry name" value="Vaccinia Virus protein VP39"/>
    <property type="match status" value="1"/>
</dbReference>
<evidence type="ECO:0000259" key="1">
    <source>
        <dbReference type="Pfam" id="PF13649"/>
    </source>
</evidence>
<accession>A0A644UCP1</accession>
<evidence type="ECO:0000313" key="2">
    <source>
        <dbReference type="EMBL" id="MPL76631.1"/>
    </source>
</evidence>
<dbReference type="GO" id="GO:0032259">
    <property type="term" value="P:methylation"/>
    <property type="evidence" value="ECO:0007669"/>
    <property type="project" value="UniProtKB-KW"/>
</dbReference>
<dbReference type="AlphaFoldDB" id="A0A644UCP1"/>
<dbReference type="InterPro" id="IPR050210">
    <property type="entry name" value="tRNA_Adenine-N(6)_MTase"/>
</dbReference>
<name>A0A644UCP1_9ZZZZ</name>
<sequence length="241" mass="26693">MNGTKRRDSLPGCEYLIWQDSKEFCFTTDAVFLAAFPHVVTAAKVLELGSGTGAISLLLSARGAGYVVGVDCNSHVVDLFQQSIVDNGLVGRVEAVEADLRDLKGKYESEYFDLVVANPPYRIGGKKRLIGTTACHEVTAALEDFFQVAALMVKYRGRFALVQLPERFTEAVSLGEKYGLELKKLQWVHSFVEKPAWIFLAEFVKGGSPGLKVLPPLIMYNKDGTHSKQTLTYYGMDQEEK</sequence>
<dbReference type="GO" id="GO:0003676">
    <property type="term" value="F:nucleic acid binding"/>
    <property type="evidence" value="ECO:0007669"/>
    <property type="project" value="InterPro"/>
</dbReference>
<dbReference type="EMBL" id="VSSQ01000099">
    <property type="protein sequence ID" value="MPL76631.1"/>
    <property type="molecule type" value="Genomic_DNA"/>
</dbReference>
<dbReference type="CDD" id="cd02440">
    <property type="entry name" value="AdoMet_MTases"/>
    <property type="match status" value="1"/>
</dbReference>
<dbReference type="PANTHER" id="PTHR47739:SF1">
    <property type="entry name" value="TRNA1(VAL) (ADENINE(37)-N6)-METHYLTRANSFERASE"/>
    <property type="match status" value="1"/>
</dbReference>
<keyword evidence="2" id="KW-0808">Transferase</keyword>
<proteinExistence type="predicted"/>
<dbReference type="GO" id="GO:0008168">
    <property type="term" value="F:methyltransferase activity"/>
    <property type="evidence" value="ECO:0007669"/>
    <property type="project" value="UniProtKB-KW"/>
</dbReference>
<keyword evidence="2" id="KW-0489">Methyltransferase</keyword>